<evidence type="ECO:0000313" key="3">
    <source>
        <dbReference type="Proteomes" id="UP001497623"/>
    </source>
</evidence>
<dbReference type="GO" id="GO:0046983">
    <property type="term" value="F:protein dimerization activity"/>
    <property type="evidence" value="ECO:0007669"/>
    <property type="project" value="InterPro"/>
</dbReference>
<accession>A0AAV2SXC1</accession>
<dbReference type="EMBL" id="CAXKWB010141472">
    <property type="protein sequence ID" value="CAL4245848.1"/>
    <property type="molecule type" value="Genomic_DNA"/>
</dbReference>
<dbReference type="SUPFAM" id="SSF53098">
    <property type="entry name" value="Ribonuclease H-like"/>
    <property type="match status" value="1"/>
</dbReference>
<evidence type="ECO:0000313" key="2">
    <source>
        <dbReference type="EMBL" id="CAL4245848.1"/>
    </source>
</evidence>
<evidence type="ECO:0000259" key="1">
    <source>
        <dbReference type="Pfam" id="PF05699"/>
    </source>
</evidence>
<keyword evidence="3" id="KW-1185">Reference proteome</keyword>
<dbReference type="Pfam" id="PF05699">
    <property type="entry name" value="Dimer_Tnp_hAT"/>
    <property type="match status" value="1"/>
</dbReference>
<dbReference type="InterPro" id="IPR012337">
    <property type="entry name" value="RNaseH-like_sf"/>
</dbReference>
<proteinExistence type="predicted"/>
<organism evidence="2 3">
    <name type="scientific">Meganyctiphanes norvegica</name>
    <name type="common">Northern krill</name>
    <name type="synonym">Thysanopoda norvegica</name>
    <dbReference type="NCBI Taxonomy" id="48144"/>
    <lineage>
        <taxon>Eukaryota</taxon>
        <taxon>Metazoa</taxon>
        <taxon>Ecdysozoa</taxon>
        <taxon>Arthropoda</taxon>
        <taxon>Crustacea</taxon>
        <taxon>Multicrustacea</taxon>
        <taxon>Malacostraca</taxon>
        <taxon>Eumalacostraca</taxon>
        <taxon>Eucarida</taxon>
        <taxon>Euphausiacea</taxon>
        <taxon>Euphausiidae</taxon>
        <taxon>Meganyctiphanes</taxon>
    </lineage>
</organism>
<sequence length="169" mass="19620">MADLRCLAPTNRTVSYERAIVRLAKKLPPDVRLTTREIDNLPLEWKYLVLEKIIANKYDSLQTHWGKIFQMRDEVGDKKFPIISKVVKFCLSLSDSNASAERTFSQIAHIIRKDRNRILPDTVNAVMVTKSHIENTVPCYKQVIQKDLLDNVKNAYQLYSNRNKDTDLK</sequence>
<dbReference type="InterPro" id="IPR008906">
    <property type="entry name" value="HATC_C_dom"/>
</dbReference>
<reference evidence="2 3" key="1">
    <citation type="submission" date="2024-05" db="EMBL/GenBank/DDBJ databases">
        <authorList>
            <person name="Wallberg A."/>
        </authorList>
    </citation>
    <scope>NUCLEOTIDE SEQUENCE [LARGE SCALE GENOMIC DNA]</scope>
</reference>
<protein>
    <recommendedName>
        <fullName evidence="1">HAT C-terminal dimerisation domain-containing protein</fullName>
    </recommendedName>
</protein>
<feature type="domain" description="HAT C-terminal dimerisation" evidence="1">
    <location>
        <begin position="78"/>
        <end position="131"/>
    </location>
</feature>
<dbReference type="Proteomes" id="UP001497623">
    <property type="component" value="Unassembled WGS sequence"/>
</dbReference>
<name>A0AAV2SXC1_MEGNR</name>
<comment type="caution">
    <text evidence="2">The sequence shown here is derived from an EMBL/GenBank/DDBJ whole genome shotgun (WGS) entry which is preliminary data.</text>
</comment>
<gene>
    <name evidence="2" type="ORF">MNOR_LOCUS41119</name>
</gene>
<dbReference type="AlphaFoldDB" id="A0AAV2SXC1"/>